<evidence type="ECO:0000256" key="7">
    <source>
        <dbReference type="ARBA" id="ARBA00022617"/>
    </source>
</evidence>
<evidence type="ECO:0000313" key="24">
    <source>
        <dbReference type="EMBL" id="RFF30230.1"/>
    </source>
</evidence>
<dbReference type="EMBL" id="QUZK01000037">
    <property type="protein sequence ID" value="RFF30230.1"/>
    <property type="molecule type" value="Genomic_DNA"/>
</dbReference>
<dbReference type="PANTHER" id="PTHR33751">
    <property type="entry name" value="CBB3-TYPE CYTOCHROME C OXIDASE SUBUNIT FIXP"/>
    <property type="match status" value="1"/>
</dbReference>
<feature type="binding site" description="axial binding residue" evidence="20">
    <location>
        <position position="274"/>
    </location>
    <ligand>
        <name>heme c</name>
        <dbReference type="ChEBI" id="CHEBI:61717"/>
        <label>1</label>
    </ligand>
    <ligandPart>
        <name>Fe</name>
        <dbReference type="ChEBI" id="CHEBI:18248"/>
    </ligandPart>
</feature>
<dbReference type="Gene3D" id="6.10.280.130">
    <property type="match status" value="1"/>
</dbReference>
<dbReference type="InterPro" id="IPR032858">
    <property type="entry name" value="CcoP_N"/>
</dbReference>
<keyword evidence="13 19" id="KW-0249">Electron transport</keyword>
<proteinExistence type="inferred from homology"/>
<dbReference type="Gene3D" id="1.10.760.10">
    <property type="entry name" value="Cytochrome c-like domain"/>
    <property type="match status" value="2"/>
</dbReference>
<comment type="subcellular location">
    <subcellularLocation>
        <location evidence="1 19">Cell inner membrane</location>
    </subcellularLocation>
</comment>
<keyword evidence="17 19" id="KW-0406">Ion transport</keyword>
<dbReference type="GO" id="GO:0009055">
    <property type="term" value="F:electron transfer activity"/>
    <property type="evidence" value="ECO:0007669"/>
    <property type="project" value="InterPro"/>
</dbReference>
<protein>
    <recommendedName>
        <fullName evidence="19">Cbb3-type cytochrome c oxidase subunit</fullName>
    </recommendedName>
</protein>
<dbReference type="SUPFAM" id="SSF46626">
    <property type="entry name" value="Cytochrome c"/>
    <property type="match status" value="2"/>
</dbReference>
<comment type="caution">
    <text evidence="24">The sequence shown here is derived from an EMBL/GenBank/DDBJ whole genome shotgun (WGS) entry which is preliminary data.</text>
</comment>
<feature type="transmembrane region" description="Helical" evidence="22">
    <location>
        <begin position="62"/>
        <end position="81"/>
    </location>
</feature>
<feature type="binding site" description="covalent" evidence="21">
    <location>
        <position position="229"/>
    </location>
    <ligand>
        <name>heme c</name>
        <dbReference type="ChEBI" id="CHEBI:61717"/>
        <label>2</label>
    </ligand>
</feature>
<evidence type="ECO:0000256" key="18">
    <source>
        <dbReference type="ARBA" id="ARBA00023136"/>
    </source>
</evidence>
<dbReference type="InterPro" id="IPR004678">
    <property type="entry name" value="Cyt_c_oxidase_cbb3_su3"/>
</dbReference>
<dbReference type="GO" id="GO:0006119">
    <property type="term" value="P:oxidative phosphorylation"/>
    <property type="evidence" value="ECO:0007669"/>
    <property type="project" value="UniProtKB-UniPathway"/>
</dbReference>
<evidence type="ECO:0000256" key="15">
    <source>
        <dbReference type="ARBA" id="ARBA00023002"/>
    </source>
</evidence>
<evidence type="ECO:0000259" key="23">
    <source>
        <dbReference type="PROSITE" id="PS51007"/>
    </source>
</evidence>
<evidence type="ECO:0000256" key="10">
    <source>
        <dbReference type="ARBA" id="ARBA00022723"/>
    </source>
</evidence>
<dbReference type="Proteomes" id="UP000260351">
    <property type="component" value="Unassembled WGS sequence"/>
</dbReference>
<reference evidence="24 25" key="1">
    <citation type="submission" date="2018-08" db="EMBL/GenBank/DDBJ databases">
        <title>Wenzhouxiangella salilacus sp. nov., a novel bacterium isolated from a saline lake in Xinjiang Province, China.</title>
        <authorList>
            <person name="Han S."/>
        </authorList>
    </citation>
    <scope>NUCLEOTIDE SEQUENCE [LARGE SCALE GENOMIC DNA]</scope>
    <source>
        <strain evidence="24 25">XDB06</strain>
    </source>
</reference>
<keyword evidence="18 19" id="KW-0472">Membrane</keyword>
<keyword evidence="12 19" id="KW-0375">Hydrogen ion transport</keyword>
<dbReference type="OrthoDB" id="9811281at2"/>
<keyword evidence="5 19" id="KW-1003">Cell membrane</keyword>
<comment type="function">
    <text evidence="19">C-type cytochrome. Part of the cbb3-type cytochrome c oxidase complex.</text>
</comment>
<name>A0A3E1K833_9GAMM</name>
<keyword evidence="10 19" id="KW-0479">Metal-binding</keyword>
<evidence type="ECO:0000256" key="8">
    <source>
        <dbReference type="ARBA" id="ARBA00022660"/>
    </source>
</evidence>
<keyword evidence="14 22" id="KW-1133">Transmembrane helix</keyword>
<evidence type="ECO:0000256" key="2">
    <source>
        <dbReference type="ARBA" id="ARBA00004673"/>
    </source>
</evidence>
<dbReference type="InterPro" id="IPR036909">
    <property type="entry name" value="Cyt_c-like_dom_sf"/>
</dbReference>
<keyword evidence="9 22" id="KW-0812">Transmembrane</keyword>
<feature type="binding site" description="covalent" evidence="21">
    <location>
        <position position="146"/>
    </location>
    <ligand>
        <name>heme c</name>
        <dbReference type="ChEBI" id="CHEBI:61717"/>
        <label>1</label>
    </ligand>
</feature>
<evidence type="ECO:0000256" key="22">
    <source>
        <dbReference type="SAM" id="Phobius"/>
    </source>
</evidence>
<gene>
    <name evidence="24" type="primary">ccoP</name>
    <name evidence="24" type="ORF">DZC52_09125</name>
</gene>
<feature type="transmembrane region" description="Helical" evidence="22">
    <location>
        <begin position="6"/>
        <end position="25"/>
    </location>
</feature>
<keyword evidence="25" id="KW-1185">Reference proteome</keyword>
<keyword evidence="6 19" id="KW-0997">Cell inner membrane</keyword>
<keyword evidence="15 19" id="KW-0560">Oxidoreductase</keyword>
<dbReference type="PROSITE" id="PS51007">
    <property type="entry name" value="CYTC"/>
    <property type="match status" value="2"/>
</dbReference>
<feature type="binding site" description="covalent" evidence="21">
    <location>
        <position position="232"/>
    </location>
    <ligand>
        <name>heme c</name>
        <dbReference type="ChEBI" id="CHEBI:61717"/>
        <label>2</label>
    </ligand>
</feature>
<dbReference type="PANTHER" id="PTHR33751:SF1">
    <property type="entry name" value="CBB3-TYPE CYTOCHROME C OXIDASE SUBUNIT FIXP"/>
    <property type="match status" value="1"/>
</dbReference>
<keyword evidence="11" id="KW-0677">Repeat</keyword>
<dbReference type="GO" id="GO:0046872">
    <property type="term" value="F:metal ion binding"/>
    <property type="evidence" value="ECO:0007669"/>
    <property type="project" value="UniProtKB-KW"/>
</dbReference>
<evidence type="ECO:0000256" key="1">
    <source>
        <dbReference type="ARBA" id="ARBA00004533"/>
    </source>
</evidence>
<evidence type="ECO:0000256" key="19">
    <source>
        <dbReference type="PIRNR" id="PIRNR000006"/>
    </source>
</evidence>
<feature type="binding site" description="axial binding residue" evidence="20">
    <location>
        <position position="147"/>
    </location>
    <ligand>
        <name>heme c</name>
        <dbReference type="ChEBI" id="CHEBI:61717"/>
        <label>1</label>
    </ligand>
    <ligandPart>
        <name>Fe</name>
        <dbReference type="ChEBI" id="CHEBI:18248"/>
    </ligandPart>
</feature>
<dbReference type="GO" id="GO:0005886">
    <property type="term" value="C:plasma membrane"/>
    <property type="evidence" value="ECO:0007669"/>
    <property type="project" value="UniProtKB-SubCell"/>
</dbReference>
<evidence type="ECO:0000256" key="3">
    <source>
        <dbReference type="ARBA" id="ARBA00006113"/>
    </source>
</evidence>
<keyword evidence="16 19" id="KW-0408">Iron</keyword>
<dbReference type="Pfam" id="PF13442">
    <property type="entry name" value="Cytochrome_CBB3"/>
    <property type="match status" value="2"/>
</dbReference>
<dbReference type="GO" id="GO:0020037">
    <property type="term" value="F:heme binding"/>
    <property type="evidence" value="ECO:0007669"/>
    <property type="project" value="InterPro"/>
</dbReference>
<dbReference type="AlphaFoldDB" id="A0A3E1K833"/>
<comment type="subunit">
    <text evidence="19">Component of the cbb3-type cytochrome c oxidase.</text>
</comment>
<evidence type="ECO:0000256" key="4">
    <source>
        <dbReference type="ARBA" id="ARBA00022448"/>
    </source>
</evidence>
<evidence type="ECO:0000256" key="12">
    <source>
        <dbReference type="ARBA" id="ARBA00022781"/>
    </source>
</evidence>
<dbReference type="RefSeq" id="WP_116650831.1">
    <property type="nucleotide sequence ID" value="NZ_QUZK01000037.1"/>
</dbReference>
<feature type="binding site" description="axial binding residue" evidence="20">
    <location>
        <position position="186"/>
    </location>
    <ligand>
        <name>heme c</name>
        <dbReference type="ChEBI" id="CHEBI:61717"/>
        <label>2</label>
    </ligand>
    <ligandPart>
        <name>Fe</name>
        <dbReference type="ChEBI" id="CHEBI:18248"/>
    </ligandPart>
</feature>
<dbReference type="UniPathway" id="UPA00705"/>
<keyword evidence="8 19" id="KW-0679">Respiratory chain</keyword>
<comment type="cofactor">
    <cofactor evidence="19 21">
        <name>heme c</name>
        <dbReference type="ChEBI" id="CHEBI:61717"/>
    </cofactor>
    <text evidence="19 21">Binds 2 heme C groups per subunit.</text>
</comment>
<feature type="binding site" description="covalent" evidence="21">
    <location>
        <position position="143"/>
    </location>
    <ligand>
        <name>heme c</name>
        <dbReference type="ChEBI" id="CHEBI:61717"/>
        <label>1</label>
    </ligand>
</feature>
<organism evidence="24 25">
    <name type="scientific">Wenzhouxiangella sediminis</name>
    <dbReference type="NCBI Taxonomy" id="1792836"/>
    <lineage>
        <taxon>Bacteria</taxon>
        <taxon>Pseudomonadati</taxon>
        <taxon>Pseudomonadota</taxon>
        <taxon>Gammaproteobacteria</taxon>
        <taxon>Chromatiales</taxon>
        <taxon>Wenzhouxiangellaceae</taxon>
        <taxon>Wenzhouxiangella</taxon>
    </lineage>
</organism>
<keyword evidence="7 19" id="KW-0349">Heme</keyword>
<evidence type="ECO:0000256" key="16">
    <source>
        <dbReference type="ARBA" id="ARBA00023004"/>
    </source>
</evidence>
<evidence type="ECO:0000313" key="25">
    <source>
        <dbReference type="Proteomes" id="UP000260351"/>
    </source>
</evidence>
<evidence type="ECO:0000256" key="17">
    <source>
        <dbReference type="ARBA" id="ARBA00023065"/>
    </source>
</evidence>
<feature type="domain" description="Cytochrome c" evidence="23">
    <location>
        <begin position="130"/>
        <end position="209"/>
    </location>
</feature>
<dbReference type="InterPro" id="IPR038414">
    <property type="entry name" value="CcoP_N_sf"/>
</dbReference>
<dbReference type="GO" id="GO:1902600">
    <property type="term" value="P:proton transmembrane transport"/>
    <property type="evidence" value="ECO:0007669"/>
    <property type="project" value="UniProtKB-KW"/>
</dbReference>
<comment type="similarity">
    <text evidence="3 19">Belongs to the CcoP / FixP family.</text>
</comment>
<evidence type="ECO:0000256" key="9">
    <source>
        <dbReference type="ARBA" id="ARBA00022692"/>
    </source>
</evidence>
<dbReference type="PIRSF" id="PIRSF000006">
    <property type="entry name" value="Cbb3-Cox_fixP"/>
    <property type="match status" value="1"/>
</dbReference>
<dbReference type="InterPro" id="IPR050597">
    <property type="entry name" value="Cytochrome_c_Oxidase_Subunit"/>
</dbReference>
<comment type="pathway">
    <text evidence="2 19">Energy metabolism; oxidative phosphorylation.</text>
</comment>
<evidence type="ECO:0000256" key="5">
    <source>
        <dbReference type="ARBA" id="ARBA00022475"/>
    </source>
</evidence>
<evidence type="ECO:0000256" key="11">
    <source>
        <dbReference type="ARBA" id="ARBA00022737"/>
    </source>
</evidence>
<accession>A0A3E1K833</accession>
<evidence type="ECO:0000256" key="6">
    <source>
        <dbReference type="ARBA" id="ARBA00022519"/>
    </source>
</evidence>
<evidence type="ECO:0000256" key="21">
    <source>
        <dbReference type="PIRSR" id="PIRSR000006-2"/>
    </source>
</evidence>
<sequence>MSAFWHWFVVIITLGFTAAMVWLFIATGRARVNKQTDGDGADTTGHVWDEDLREYNNPMPRWWLWLFYLSVIFSLGYLVFYPGLGRYDGTLGWTQEKQYEAEMAEAAKAFQAQFADLASQPVEQLADNEEALRVGRNIFAHNCSTCHGSDARGAEGYPNLTDSHWIWGGAPQRVLESIQAGRQAVMPPFGDSLGEQGVTRVAIYVQQLAGNTVDATMAAAGEKLFQQNCAACHGPEGTGNIYLGAPDLTAGVYTYGGDLDTIRETIRGGRNGVMPAQMDLLGEIRTRFVAAYVLSLSQQDDDQG</sequence>
<dbReference type="Pfam" id="PF14715">
    <property type="entry name" value="FixP_N"/>
    <property type="match status" value="1"/>
</dbReference>
<dbReference type="NCBIfam" id="TIGR00782">
    <property type="entry name" value="ccoP"/>
    <property type="match status" value="1"/>
</dbReference>
<evidence type="ECO:0000256" key="14">
    <source>
        <dbReference type="ARBA" id="ARBA00022989"/>
    </source>
</evidence>
<evidence type="ECO:0000256" key="13">
    <source>
        <dbReference type="ARBA" id="ARBA00022982"/>
    </source>
</evidence>
<evidence type="ECO:0000256" key="20">
    <source>
        <dbReference type="PIRSR" id="PIRSR000006-1"/>
    </source>
</evidence>
<dbReference type="InterPro" id="IPR009056">
    <property type="entry name" value="Cyt_c-like_dom"/>
</dbReference>
<feature type="binding site" description="axial binding residue" evidence="20">
    <location>
        <position position="233"/>
    </location>
    <ligand>
        <name>heme c</name>
        <dbReference type="ChEBI" id="CHEBI:61717"/>
        <label>2</label>
    </ligand>
    <ligandPart>
        <name>Fe</name>
        <dbReference type="ChEBI" id="CHEBI:18248"/>
    </ligandPart>
</feature>
<dbReference type="GO" id="GO:0016491">
    <property type="term" value="F:oxidoreductase activity"/>
    <property type="evidence" value="ECO:0007669"/>
    <property type="project" value="UniProtKB-KW"/>
</dbReference>
<keyword evidence="4 19" id="KW-0813">Transport</keyword>
<feature type="domain" description="Cytochrome c" evidence="23">
    <location>
        <begin position="216"/>
        <end position="297"/>
    </location>
</feature>